<dbReference type="InterPro" id="IPR016377">
    <property type="entry name" value="Sucrose_GGa_phosphorylase-rel"/>
</dbReference>
<dbReference type="SUPFAM" id="SSF51445">
    <property type="entry name" value="(Trans)glycosidases"/>
    <property type="match status" value="1"/>
</dbReference>
<dbReference type="Pfam" id="PF00128">
    <property type="entry name" value="Alpha-amylase"/>
    <property type="match status" value="1"/>
</dbReference>
<keyword evidence="2 5" id="KW-0808">Transferase</keyword>
<dbReference type="RefSeq" id="WP_058289594.1">
    <property type="nucleotide sequence ID" value="NZ_CYSD01000021.1"/>
</dbReference>
<keyword evidence="6" id="KW-1185">Reference proteome</keyword>
<dbReference type="PANTHER" id="PTHR38784:SF1">
    <property type="entry name" value="SUCROSE PHOSPHORYLASE"/>
    <property type="match status" value="1"/>
</dbReference>
<protein>
    <submittedName>
        <fullName evidence="5">Sucrose phosphorylase</fullName>
        <ecNumber evidence="5">2.4.1.7</ecNumber>
    </submittedName>
</protein>
<feature type="binding site" evidence="3">
    <location>
        <position position="144"/>
    </location>
    <ligand>
        <name>substrate</name>
    </ligand>
</feature>
<organism evidence="5 6">
    <name type="scientific">Tritonibacter multivorans</name>
    <dbReference type="NCBI Taxonomy" id="928856"/>
    <lineage>
        <taxon>Bacteria</taxon>
        <taxon>Pseudomonadati</taxon>
        <taxon>Pseudomonadota</taxon>
        <taxon>Alphaproteobacteria</taxon>
        <taxon>Rhodobacterales</taxon>
        <taxon>Paracoccaceae</taxon>
        <taxon>Tritonibacter</taxon>
    </lineage>
</organism>
<dbReference type="InterPro" id="IPR006047">
    <property type="entry name" value="GH13_cat_dom"/>
</dbReference>
<dbReference type="EMBL" id="CYSD01000021">
    <property type="protein sequence ID" value="CUH77701.1"/>
    <property type="molecule type" value="Genomic_DNA"/>
</dbReference>
<gene>
    <name evidence="5" type="primary">gtfA</name>
    <name evidence="5" type="ORF">TRM7557_01501</name>
</gene>
<keyword evidence="1 5" id="KW-0328">Glycosyltransferase</keyword>
<evidence type="ECO:0000259" key="4">
    <source>
        <dbReference type="SMART" id="SM00642"/>
    </source>
</evidence>
<dbReference type="GO" id="GO:0005975">
    <property type="term" value="P:carbohydrate metabolic process"/>
    <property type="evidence" value="ECO:0007669"/>
    <property type="project" value="InterPro"/>
</dbReference>
<accession>A0A0P1GSY3</accession>
<feature type="binding site" evidence="3">
    <location>
        <position position="453"/>
    </location>
    <ligand>
        <name>substrate</name>
    </ligand>
</feature>
<dbReference type="PIRSF" id="PIRSF003059">
    <property type="entry name" value="Sucrose_phosphorylase"/>
    <property type="match status" value="1"/>
</dbReference>
<evidence type="ECO:0000313" key="5">
    <source>
        <dbReference type="EMBL" id="CUH77701.1"/>
    </source>
</evidence>
<dbReference type="SMART" id="SM00642">
    <property type="entry name" value="Aamy"/>
    <property type="match status" value="1"/>
</dbReference>
<dbReference type="Gene3D" id="3.20.20.80">
    <property type="entry name" value="Glycosidases"/>
    <property type="match status" value="1"/>
</dbReference>
<dbReference type="EC" id="2.4.1.7" evidence="5"/>
<evidence type="ECO:0000256" key="2">
    <source>
        <dbReference type="ARBA" id="ARBA00022679"/>
    </source>
</evidence>
<evidence type="ECO:0000313" key="6">
    <source>
        <dbReference type="Proteomes" id="UP000052022"/>
    </source>
</evidence>
<dbReference type="Gene3D" id="2.60.40.1180">
    <property type="entry name" value="Golgi alpha-mannosidase II"/>
    <property type="match status" value="1"/>
</dbReference>
<reference evidence="5 6" key="1">
    <citation type="submission" date="2015-09" db="EMBL/GenBank/DDBJ databases">
        <authorList>
            <consortium name="Swine Surveillance"/>
        </authorList>
    </citation>
    <scope>NUCLEOTIDE SEQUENCE [LARGE SCALE GENOMIC DNA]</scope>
    <source>
        <strain evidence="5 6">CECT 7557</strain>
    </source>
</reference>
<proteinExistence type="predicted"/>
<dbReference type="Proteomes" id="UP000052022">
    <property type="component" value="Unassembled WGS sequence"/>
</dbReference>
<dbReference type="Gene3D" id="3.90.400.10">
    <property type="entry name" value="Oligo-1,6-glucosidase, Domain 2"/>
    <property type="match status" value="1"/>
</dbReference>
<dbReference type="CDD" id="cd11356">
    <property type="entry name" value="AmyAc_Sucrose_phosphorylase-like_1"/>
    <property type="match status" value="1"/>
</dbReference>
<dbReference type="InterPro" id="IPR045857">
    <property type="entry name" value="O16G_dom_2"/>
</dbReference>
<evidence type="ECO:0000256" key="1">
    <source>
        <dbReference type="ARBA" id="ARBA00022676"/>
    </source>
</evidence>
<feature type="binding site" evidence="3">
    <location>
        <begin position="346"/>
        <end position="347"/>
    </location>
    <ligand>
        <name>substrate</name>
    </ligand>
</feature>
<dbReference type="GO" id="GO:0009018">
    <property type="term" value="F:sucrose phosphorylase activity"/>
    <property type="evidence" value="ECO:0007669"/>
    <property type="project" value="UniProtKB-EC"/>
</dbReference>
<evidence type="ECO:0000256" key="3">
    <source>
        <dbReference type="PIRSR" id="PIRSR003059-2"/>
    </source>
</evidence>
<feature type="binding site" evidence="3">
    <location>
        <begin position="237"/>
        <end position="239"/>
    </location>
    <ligand>
        <name>substrate</name>
    </ligand>
</feature>
<dbReference type="InterPro" id="IPR017853">
    <property type="entry name" value="GH"/>
</dbReference>
<dbReference type="AlphaFoldDB" id="A0A0P1GSY3"/>
<dbReference type="InterPro" id="IPR013780">
    <property type="entry name" value="Glyco_hydro_b"/>
</dbReference>
<dbReference type="STRING" id="928856.SAMN04488049_107146"/>
<sequence length="581" mass="65239">MAPNTAEFGARLARLLSRIYPELDTEILGSKVVEAFWPEGHTRRKVPREPGNSLWSERDSLLITYGNSFVDGAHKPLDLLHDFLLNHMDGVVDGVHILPFFPFTSDDGFAVTDYRKVNPELGDWADIRRIGGAFHLMSDMVLNHVSSQSPWFNAYRQGQAPYDKFFFEASPEDDLSAVVRPRTTPLLQPVETAQGTKHVWCTFSHDQVDLNFANPEVLLEILRIIRLHIDQGVQIIRLDAVAFIWKTVGTNSIHLPQTHAIVQLLRLLADYAQETVVLLTETNVPRAENLSYFGTRDEAHVVYNFPLPPLILHAMMSGSAETLQTWARSMPPAPLGCAYLNFTASHDGIGMRPAEGLLEKAEIDRMIDVLKASGGLVSMRSLPDGGEAPYELNCTFFDAMSRTYAGQEDLKFERFLCSQTIPMSLEGIPAFYVHALLATPNDHEAVVRRGMNRAINRHRWDYPDLKERLADPDTDQAQVLGALSERLRIRAQQPAFHPNSTQFTLPTDSRVLGLWRQSLDRSQSIFALHNVSAQDVVLPRSSLNLIEGEDWHDLLNGESIGAGDIPLGPYQCRWITNAPQH</sequence>
<dbReference type="OrthoDB" id="9805159at2"/>
<dbReference type="InterPro" id="IPR033746">
    <property type="entry name" value="GGa_phosphorylase"/>
</dbReference>
<feature type="domain" description="Glycosyl hydrolase family 13 catalytic" evidence="4">
    <location>
        <begin position="63"/>
        <end position="490"/>
    </location>
</feature>
<name>A0A0P1GSY3_9RHOB</name>
<feature type="binding site" evidence="3">
    <location>
        <position position="106"/>
    </location>
    <ligand>
        <name>substrate</name>
    </ligand>
</feature>
<dbReference type="PANTHER" id="PTHR38784">
    <property type="entry name" value="SUCROSE PHOSPHORYLASE"/>
    <property type="match status" value="1"/>
</dbReference>